<dbReference type="PANTHER" id="PTHR43459">
    <property type="entry name" value="ENOYL-COA HYDRATASE"/>
    <property type="match status" value="1"/>
</dbReference>
<dbReference type="RefSeq" id="WP_283444448.1">
    <property type="nucleotide sequence ID" value="NZ_FXUL01000021.1"/>
</dbReference>
<reference evidence="2 3" key="1">
    <citation type="submission" date="2017-05" db="EMBL/GenBank/DDBJ databases">
        <authorList>
            <person name="Varghese N."/>
            <person name="Submissions S."/>
        </authorList>
    </citation>
    <scope>NUCLEOTIDE SEQUENCE [LARGE SCALE GENOMIC DNA]</scope>
    <source>
        <strain evidence="2 3">DSM 26001</strain>
    </source>
</reference>
<name>A0ABY1QKZ3_9BURK</name>
<dbReference type="Gene3D" id="1.10.12.10">
    <property type="entry name" value="Lyase 2-enoyl-coa Hydratase, Chain A, domain 2"/>
    <property type="match status" value="1"/>
</dbReference>
<gene>
    <name evidence="2" type="ORF">SAMN06295970_12113</name>
</gene>
<dbReference type="SUPFAM" id="SSF52096">
    <property type="entry name" value="ClpP/crotonase"/>
    <property type="match status" value="1"/>
</dbReference>
<sequence length="261" mass="27229">MNPSTAPVLLQREGGIAWLVLNRPSALNALDMPTANAFLACCEELAADPSVRAVVLKGEGKAFGVGGDLAALRNDPAATAMALIGPLHRAVLLLTSMDAPVIASLHGSVAGGSMSLSMACDLAIAADTTRFNLAYVNVAASSDVSGSWHLPRLVGLRNAMAIALLGDSFDAAEALRLGLVNRVVPAIALQEETDALARRLAGGPTLAIGRMKRLLRQSLDNSLETQLDLERDNFRASAGTADFAEALNAFFSKRAAHFSAK</sequence>
<comment type="similarity">
    <text evidence="1">Belongs to the enoyl-CoA hydratase/isomerase family.</text>
</comment>
<dbReference type="EMBL" id="FXUL01000021">
    <property type="protein sequence ID" value="SMP74560.1"/>
    <property type="molecule type" value="Genomic_DNA"/>
</dbReference>
<keyword evidence="3" id="KW-1185">Reference proteome</keyword>
<evidence type="ECO:0000256" key="1">
    <source>
        <dbReference type="ARBA" id="ARBA00005254"/>
    </source>
</evidence>
<dbReference type="Proteomes" id="UP001158049">
    <property type="component" value="Unassembled WGS sequence"/>
</dbReference>
<dbReference type="InterPro" id="IPR014748">
    <property type="entry name" value="Enoyl-CoA_hydra_C"/>
</dbReference>
<dbReference type="CDD" id="cd06558">
    <property type="entry name" value="crotonase-like"/>
    <property type="match status" value="1"/>
</dbReference>
<dbReference type="PANTHER" id="PTHR43459:SF1">
    <property type="entry name" value="EG:BACN32G11.4 PROTEIN"/>
    <property type="match status" value="1"/>
</dbReference>
<evidence type="ECO:0000313" key="3">
    <source>
        <dbReference type="Proteomes" id="UP001158049"/>
    </source>
</evidence>
<comment type="caution">
    <text evidence="2">The sequence shown here is derived from an EMBL/GenBank/DDBJ whole genome shotgun (WGS) entry which is preliminary data.</text>
</comment>
<proteinExistence type="inferred from homology"/>
<evidence type="ECO:0000313" key="2">
    <source>
        <dbReference type="EMBL" id="SMP74560.1"/>
    </source>
</evidence>
<protein>
    <submittedName>
        <fullName evidence="2">Enoyl-CoA hydratase</fullName>
    </submittedName>
</protein>
<organism evidence="2 3">
    <name type="scientific">Noviherbaspirillum suwonense</name>
    <dbReference type="NCBI Taxonomy" id="1224511"/>
    <lineage>
        <taxon>Bacteria</taxon>
        <taxon>Pseudomonadati</taxon>
        <taxon>Pseudomonadota</taxon>
        <taxon>Betaproteobacteria</taxon>
        <taxon>Burkholderiales</taxon>
        <taxon>Oxalobacteraceae</taxon>
        <taxon>Noviherbaspirillum</taxon>
    </lineage>
</organism>
<dbReference type="InterPro" id="IPR001753">
    <property type="entry name" value="Enoyl-CoA_hydra/iso"/>
</dbReference>
<accession>A0ABY1QKZ3</accession>
<dbReference type="Gene3D" id="3.90.226.10">
    <property type="entry name" value="2-enoyl-CoA Hydratase, Chain A, domain 1"/>
    <property type="match status" value="1"/>
</dbReference>
<dbReference type="Pfam" id="PF00378">
    <property type="entry name" value="ECH_1"/>
    <property type="match status" value="1"/>
</dbReference>
<dbReference type="InterPro" id="IPR029045">
    <property type="entry name" value="ClpP/crotonase-like_dom_sf"/>
</dbReference>